<dbReference type="GO" id="GO:0000981">
    <property type="term" value="F:DNA-binding transcription factor activity, RNA polymerase II-specific"/>
    <property type="evidence" value="ECO:0007669"/>
    <property type="project" value="TreeGrafter"/>
</dbReference>
<evidence type="ECO:0000256" key="1">
    <source>
        <dbReference type="ARBA" id="ARBA00004175"/>
    </source>
</evidence>
<dbReference type="PROSITE" id="PS50297">
    <property type="entry name" value="ANK_REP_REGION"/>
    <property type="match status" value="2"/>
</dbReference>
<keyword evidence="13" id="KW-1185">Reference proteome</keyword>
<dbReference type="InterPro" id="IPR000451">
    <property type="entry name" value="NFkB/Dor"/>
</dbReference>
<dbReference type="Pfam" id="PF00554">
    <property type="entry name" value="RHD_DNA_bind"/>
    <property type="match status" value="1"/>
</dbReference>
<evidence type="ECO:0000256" key="10">
    <source>
        <dbReference type="PROSITE-ProRule" id="PRU00023"/>
    </source>
</evidence>
<evidence type="ECO:0000256" key="4">
    <source>
        <dbReference type="ARBA" id="ARBA00022525"/>
    </source>
</evidence>
<dbReference type="GO" id="GO:0005576">
    <property type="term" value="C:extracellular region"/>
    <property type="evidence" value="ECO:0007669"/>
    <property type="project" value="UniProtKB-SubCell"/>
</dbReference>
<organism evidence="12 13">
    <name type="scientific">Argiope bruennichi</name>
    <name type="common">Wasp spider</name>
    <name type="synonym">Aranea bruennichi</name>
    <dbReference type="NCBI Taxonomy" id="94029"/>
    <lineage>
        <taxon>Eukaryota</taxon>
        <taxon>Metazoa</taxon>
        <taxon>Ecdysozoa</taxon>
        <taxon>Arthropoda</taxon>
        <taxon>Chelicerata</taxon>
        <taxon>Arachnida</taxon>
        <taxon>Araneae</taxon>
        <taxon>Araneomorphae</taxon>
        <taxon>Entelegynae</taxon>
        <taxon>Araneoidea</taxon>
        <taxon>Araneidae</taxon>
        <taxon>Argiope</taxon>
    </lineage>
</organism>
<evidence type="ECO:0000256" key="5">
    <source>
        <dbReference type="ARBA" id="ARBA00022537"/>
    </source>
</evidence>
<keyword evidence="3" id="KW-0268">Exocytosis</keyword>
<dbReference type="SUPFAM" id="SSF81296">
    <property type="entry name" value="E set domains"/>
    <property type="match status" value="1"/>
</dbReference>
<evidence type="ECO:0000256" key="6">
    <source>
        <dbReference type="ARBA" id="ARBA00022656"/>
    </source>
</evidence>
<dbReference type="PROSITE" id="PS50088">
    <property type="entry name" value="ANK_REPEAT"/>
    <property type="match status" value="2"/>
</dbReference>
<feature type="repeat" description="ANK" evidence="10">
    <location>
        <begin position="647"/>
        <end position="679"/>
    </location>
</feature>
<keyword evidence="4" id="KW-0964">Secreted</keyword>
<keyword evidence="9" id="KW-1053">Target membrane</keyword>
<dbReference type="InterPro" id="IPR036770">
    <property type="entry name" value="Ankyrin_rpt-contain_sf"/>
</dbReference>
<dbReference type="EMBL" id="JABXBU010002227">
    <property type="protein sequence ID" value="KAF8774730.1"/>
    <property type="molecule type" value="Genomic_DNA"/>
</dbReference>
<keyword evidence="8" id="KW-0638">Presynaptic neurotoxin</keyword>
<feature type="repeat" description="ANK" evidence="10">
    <location>
        <begin position="570"/>
        <end position="602"/>
    </location>
</feature>
<evidence type="ECO:0000256" key="8">
    <source>
        <dbReference type="ARBA" id="ARBA00023028"/>
    </source>
</evidence>
<dbReference type="SMART" id="SM00248">
    <property type="entry name" value="ANK"/>
    <property type="match status" value="6"/>
</dbReference>
<keyword evidence="5" id="KW-1052">Target cell membrane</keyword>
<dbReference type="Gene3D" id="1.10.533.10">
    <property type="entry name" value="Death Domain, Fas"/>
    <property type="match status" value="1"/>
</dbReference>
<comment type="caution">
    <text evidence="12">The sequence shown here is derived from an EMBL/GenBank/DDBJ whole genome shotgun (WGS) entry which is preliminary data.</text>
</comment>
<dbReference type="SUPFAM" id="SSF48403">
    <property type="entry name" value="Ankyrin repeat"/>
    <property type="match status" value="1"/>
</dbReference>
<evidence type="ECO:0000259" key="11">
    <source>
        <dbReference type="PROSITE" id="PS50254"/>
    </source>
</evidence>
<dbReference type="InterPro" id="IPR002909">
    <property type="entry name" value="IPT_dom"/>
</dbReference>
<dbReference type="SMART" id="SM00429">
    <property type="entry name" value="IPT"/>
    <property type="match status" value="1"/>
</dbReference>
<evidence type="ECO:0000256" key="9">
    <source>
        <dbReference type="ARBA" id="ARBA00023298"/>
    </source>
</evidence>
<dbReference type="GO" id="GO:0006887">
    <property type="term" value="P:exocytosis"/>
    <property type="evidence" value="ECO:0007669"/>
    <property type="project" value="UniProtKB-KW"/>
</dbReference>
<dbReference type="InterPro" id="IPR011029">
    <property type="entry name" value="DEATH-like_dom_sf"/>
</dbReference>
<feature type="domain" description="RHD" evidence="11">
    <location>
        <begin position="54"/>
        <end position="230"/>
    </location>
</feature>
<sequence length="891" mass="101140">MPSGYQYIVNEETIYTTLQNVTCLESTEYFDSVCGMNAIIPSDNMMCNETNMEETCPYLNIIEQPADTFRYRYKSEKGSHGGIKGEGATRKKKCFPTVKLENCSPSWRKKVVIKVSLYTNESVPKPHFYELAGKNCSNGKCEVILDENFTVVFQSLAILAKKREEVLEIVKQRKISDNEFYDEASIEAEIKNINLDSARLCFEAFSIDNKNTPLCKRVFSKPINNQKSTATGDLKILRLSRCSGKCSGGDEVWLICDKIRRDDIKVRFYEGDWEAFGDFNVTEIYHQGVIIFNTPAFYQRKVRRKVYIQLLRPSDKKYSEPRQFEYIPDDDYGFPHLPNKHLQEFPEISRNHKKRKLNFVGETEDYTANIHSSVMDSPQSTETEDSEADLRSSVMDSPQSSVMENIISKNLGSWLLDGNDSEFDLALNFDLFPDLLAPDHENADFDTSEGISANMEHQSYFPESVAADSINQISLSMDSLSFADCCCKQELKISKMQKSSKDFIDGMKTILQNRVASTYLHYAPHLIPTEDEDGNSMIHLAILEQNGNLNLIKKMSEMVSEDIINNQNKFKETPLHLAVKGDLPKILVLLLAKGGDPNLLDRDGNNCLQLAAKYGHINCLKVLKLFSEKERKLKHKLTMDINALNYDGMSALHLAIIGNFQDCMEFLLTCKADVNLPEKKCGRTSLHLAIEQPSLLQTILKQPEIDIDTKDFRGYTAVQLACMKTGKSFEIVSAQLENDKDKIIKFLENFNQNGGVCDLECSELESDRESTCSSDFEDAVEELSSISCKEVISKTVSVVEQKKSNLMKTEEELYKYLDMKDNWKKLADLIGLDTEHVATFDEGSSPGLTILRTIKDLYHPCELQTIIEILKLTGLEEGVHILQKNLVSKKH</sequence>
<dbReference type="PANTHER" id="PTHR24169">
    <property type="entry name" value="NUCLEAR FACTOR NF-KAPPA-B PROTEIN"/>
    <property type="match status" value="1"/>
</dbReference>
<dbReference type="PANTHER" id="PTHR24169:SF28">
    <property type="entry name" value="NUCLEAR FACTOR NF-KAPPA-B P110 SUBUNIT"/>
    <property type="match status" value="1"/>
</dbReference>
<keyword evidence="10" id="KW-0040">ANK repeat</keyword>
<evidence type="ECO:0000256" key="3">
    <source>
        <dbReference type="ARBA" id="ARBA00022483"/>
    </source>
</evidence>
<keyword evidence="9" id="KW-0472">Membrane</keyword>
<proteinExistence type="predicted"/>
<dbReference type="GO" id="GO:0044218">
    <property type="term" value="C:other organism cell membrane"/>
    <property type="evidence" value="ECO:0007669"/>
    <property type="project" value="UniProtKB-KW"/>
</dbReference>
<evidence type="ECO:0000256" key="2">
    <source>
        <dbReference type="ARBA" id="ARBA00004613"/>
    </source>
</evidence>
<dbReference type="InterPro" id="IPR008967">
    <property type="entry name" value="p53-like_TF_DNA-bd_sf"/>
</dbReference>
<protein>
    <submittedName>
        <fullName evidence="12">Putative transcription factor p65 like protein</fullName>
    </submittedName>
</protein>
<dbReference type="Gene3D" id="2.60.40.10">
    <property type="entry name" value="Immunoglobulins"/>
    <property type="match status" value="1"/>
</dbReference>
<dbReference type="GO" id="GO:0090729">
    <property type="term" value="F:toxin activity"/>
    <property type="evidence" value="ECO:0007669"/>
    <property type="project" value="UniProtKB-KW"/>
</dbReference>
<dbReference type="GO" id="GO:0005737">
    <property type="term" value="C:cytoplasm"/>
    <property type="evidence" value="ECO:0007669"/>
    <property type="project" value="InterPro"/>
</dbReference>
<comment type="subcellular location">
    <subcellularLocation>
        <location evidence="2">Secreted</location>
    </subcellularLocation>
    <subcellularLocation>
        <location evidence="1">Target cell membrane</location>
    </subcellularLocation>
</comment>
<dbReference type="GO" id="GO:0044231">
    <property type="term" value="C:host cell presynaptic membrane"/>
    <property type="evidence" value="ECO:0007669"/>
    <property type="project" value="UniProtKB-KW"/>
</dbReference>
<evidence type="ECO:0000256" key="7">
    <source>
        <dbReference type="ARBA" id="ARBA00022699"/>
    </source>
</evidence>
<evidence type="ECO:0000313" key="13">
    <source>
        <dbReference type="Proteomes" id="UP000807504"/>
    </source>
</evidence>
<dbReference type="InterPro" id="IPR014756">
    <property type="entry name" value="Ig_E-set"/>
</dbReference>
<keyword evidence="7" id="KW-0528">Neurotoxin</keyword>
<dbReference type="Pfam" id="PF16179">
    <property type="entry name" value="RHD_dimer"/>
    <property type="match status" value="1"/>
</dbReference>
<accession>A0A8T0EL77</accession>
<evidence type="ECO:0000313" key="12">
    <source>
        <dbReference type="EMBL" id="KAF8774730.1"/>
    </source>
</evidence>
<dbReference type="InterPro" id="IPR002110">
    <property type="entry name" value="Ankyrin_rpt"/>
</dbReference>
<dbReference type="PROSITE" id="PS50254">
    <property type="entry name" value="REL_2"/>
    <property type="match status" value="1"/>
</dbReference>
<keyword evidence="6" id="KW-0800">Toxin</keyword>
<dbReference type="Pfam" id="PF12796">
    <property type="entry name" value="Ank_2"/>
    <property type="match status" value="1"/>
</dbReference>
<reference evidence="12" key="1">
    <citation type="journal article" date="2020" name="bioRxiv">
        <title>Chromosome-level reference genome of the European wasp spider Argiope bruennichi: a resource for studies on range expansion and evolutionary adaptation.</title>
        <authorList>
            <person name="Sheffer M.M."/>
            <person name="Hoppe A."/>
            <person name="Krehenwinkel H."/>
            <person name="Uhl G."/>
            <person name="Kuss A.W."/>
            <person name="Jensen L."/>
            <person name="Jensen C."/>
            <person name="Gillespie R.G."/>
            <person name="Hoff K.J."/>
            <person name="Prost S."/>
        </authorList>
    </citation>
    <scope>NUCLEOTIDE SEQUENCE</scope>
</reference>
<dbReference type="SUPFAM" id="SSF47986">
    <property type="entry name" value="DEATH domain"/>
    <property type="match status" value="1"/>
</dbReference>
<dbReference type="AlphaFoldDB" id="A0A8T0EL77"/>
<reference evidence="12" key="2">
    <citation type="submission" date="2020-06" db="EMBL/GenBank/DDBJ databases">
        <authorList>
            <person name="Sheffer M."/>
        </authorList>
    </citation>
    <scope>NUCLEOTIDE SEQUENCE</scope>
</reference>
<dbReference type="Gene3D" id="1.25.40.20">
    <property type="entry name" value="Ankyrin repeat-containing domain"/>
    <property type="match status" value="1"/>
</dbReference>
<name>A0A8T0EL77_ARGBR</name>
<gene>
    <name evidence="12" type="ORF">HNY73_017249</name>
</gene>
<dbReference type="SUPFAM" id="SSF49417">
    <property type="entry name" value="p53-like transcription factors"/>
    <property type="match status" value="1"/>
</dbReference>
<dbReference type="GO" id="GO:0000978">
    <property type="term" value="F:RNA polymerase II cis-regulatory region sequence-specific DNA binding"/>
    <property type="evidence" value="ECO:0007669"/>
    <property type="project" value="TreeGrafter"/>
</dbReference>
<dbReference type="InterPro" id="IPR037059">
    <property type="entry name" value="RHD_DNA_bind_dom_sf"/>
</dbReference>
<dbReference type="Gene3D" id="2.60.40.340">
    <property type="entry name" value="Rel homology domain (RHD), DNA-binding domain"/>
    <property type="match status" value="1"/>
</dbReference>
<dbReference type="Proteomes" id="UP000807504">
    <property type="component" value="Unassembled WGS sequence"/>
</dbReference>
<dbReference type="InterPro" id="IPR013783">
    <property type="entry name" value="Ig-like_fold"/>
</dbReference>
<dbReference type="PRINTS" id="PR00057">
    <property type="entry name" value="NFKBTNSCPFCT"/>
</dbReference>
<dbReference type="InterPro" id="IPR032397">
    <property type="entry name" value="RHD_dimer"/>
</dbReference>
<dbReference type="InterPro" id="IPR011539">
    <property type="entry name" value="RHD_DNA_bind_dom"/>
</dbReference>